<dbReference type="PANTHER" id="PTHR13355">
    <property type="entry name" value="GLUCOSAMINE 6-PHOSPHATE N-ACETYLTRANSFERASE"/>
    <property type="match status" value="1"/>
</dbReference>
<dbReference type="PANTHER" id="PTHR13355:SF15">
    <property type="entry name" value="GCN5-RELATED N-ACETYLTRANSFERASE 3, CHLOROPLASTIC"/>
    <property type="match status" value="1"/>
</dbReference>
<proteinExistence type="predicted"/>
<dbReference type="Gene3D" id="3.40.630.30">
    <property type="match status" value="1"/>
</dbReference>
<feature type="domain" description="N-acetyltransferase" evidence="1">
    <location>
        <begin position="4"/>
        <end position="157"/>
    </location>
</feature>
<dbReference type="STRING" id="447.Lboz_1920"/>
<dbReference type="InterPro" id="IPR039143">
    <property type="entry name" value="GNPNAT1-like"/>
</dbReference>
<dbReference type="InterPro" id="IPR000182">
    <property type="entry name" value="GNAT_dom"/>
</dbReference>
<dbReference type="PROSITE" id="PS51186">
    <property type="entry name" value="GNAT"/>
    <property type="match status" value="1"/>
</dbReference>
<dbReference type="Proteomes" id="UP000054695">
    <property type="component" value="Unassembled WGS sequence"/>
</dbReference>
<evidence type="ECO:0000313" key="2">
    <source>
        <dbReference type="EMBL" id="KTC73274.1"/>
    </source>
</evidence>
<name>A0A0W0RQD7_LEGBO</name>
<keyword evidence="3" id="KW-1185">Reference proteome</keyword>
<dbReference type="GO" id="GO:0008080">
    <property type="term" value="F:N-acetyltransferase activity"/>
    <property type="evidence" value="ECO:0007669"/>
    <property type="project" value="TreeGrafter"/>
</dbReference>
<reference evidence="2 3" key="1">
    <citation type="submission" date="2015-11" db="EMBL/GenBank/DDBJ databases">
        <title>Genomic analysis of 38 Legionella species identifies large and diverse effector repertoires.</title>
        <authorList>
            <person name="Burstein D."/>
            <person name="Amaro F."/>
            <person name="Zusman T."/>
            <person name="Lifshitz Z."/>
            <person name="Cohen O."/>
            <person name="Gilbert J.A."/>
            <person name="Pupko T."/>
            <person name="Shuman H.A."/>
            <person name="Segal G."/>
        </authorList>
    </citation>
    <scope>NUCLEOTIDE SEQUENCE [LARGE SCALE GENOMIC DNA]</scope>
    <source>
        <strain evidence="2 3">WIGA</strain>
    </source>
</reference>
<comment type="caution">
    <text evidence="2">The sequence shown here is derived from an EMBL/GenBank/DDBJ whole genome shotgun (WGS) entry which is preliminary data.</text>
</comment>
<dbReference type="RefSeq" id="WP_058459556.1">
    <property type="nucleotide sequence ID" value="NZ_CAAAIY010000015.1"/>
</dbReference>
<organism evidence="2 3">
    <name type="scientific">Legionella bozemanae</name>
    <name type="common">Fluoribacter bozemanae</name>
    <dbReference type="NCBI Taxonomy" id="447"/>
    <lineage>
        <taxon>Bacteria</taxon>
        <taxon>Pseudomonadati</taxon>
        <taxon>Pseudomonadota</taxon>
        <taxon>Gammaproteobacteria</taxon>
        <taxon>Legionellales</taxon>
        <taxon>Legionellaceae</taxon>
        <taxon>Legionella</taxon>
    </lineage>
</organism>
<dbReference type="CDD" id="cd04301">
    <property type="entry name" value="NAT_SF"/>
    <property type="match status" value="1"/>
</dbReference>
<dbReference type="InterPro" id="IPR016181">
    <property type="entry name" value="Acyl_CoA_acyltransferase"/>
</dbReference>
<dbReference type="AlphaFoldDB" id="A0A0W0RQD7"/>
<dbReference type="PATRIC" id="fig|447.4.peg.2047"/>
<accession>A0A0W0RQD7</accession>
<keyword evidence="2" id="KW-0808">Transferase</keyword>
<evidence type="ECO:0000313" key="3">
    <source>
        <dbReference type="Proteomes" id="UP000054695"/>
    </source>
</evidence>
<dbReference type="EMBL" id="LNXU01000019">
    <property type="protein sequence ID" value="KTC73274.1"/>
    <property type="molecule type" value="Genomic_DNA"/>
</dbReference>
<sequence>MSNFNIRKAQREDVLPIIKLLANDLLGKQRESYQEPLPEQYYTAFSDIDNDKNNYLIVVEDNNKIIGTFQLTIITYLTYQGGRRGQIEGVRIDEQYRSQGIGKLMIEWGINKSREMGCHLVQLTMDKKRLETIEFYKKLGFVASHERMKLHLPFVGD</sequence>
<protein>
    <submittedName>
        <fullName evidence="2">Putative acetyltransferase</fullName>
    </submittedName>
</protein>
<dbReference type="SUPFAM" id="SSF55729">
    <property type="entry name" value="Acyl-CoA N-acyltransferases (Nat)"/>
    <property type="match status" value="1"/>
</dbReference>
<evidence type="ECO:0000259" key="1">
    <source>
        <dbReference type="PROSITE" id="PS51186"/>
    </source>
</evidence>
<dbReference type="Pfam" id="PF00583">
    <property type="entry name" value="Acetyltransf_1"/>
    <property type="match status" value="1"/>
</dbReference>
<gene>
    <name evidence="2" type="ORF">Lboz_1920</name>
</gene>
<dbReference type="OrthoDB" id="9789605at2"/>